<feature type="transmembrane region" description="Helical" evidence="5">
    <location>
        <begin position="43"/>
        <end position="63"/>
    </location>
</feature>
<protein>
    <submittedName>
        <fullName evidence="6">Membrane protein</fullName>
    </submittedName>
</protein>
<evidence type="ECO:0000313" key="6">
    <source>
        <dbReference type="EMBL" id="OSQ38784.1"/>
    </source>
</evidence>
<evidence type="ECO:0000313" key="7">
    <source>
        <dbReference type="Proteomes" id="UP000193391"/>
    </source>
</evidence>
<evidence type="ECO:0000256" key="4">
    <source>
        <dbReference type="ARBA" id="ARBA00023136"/>
    </source>
</evidence>
<reference evidence="6 7" key="1">
    <citation type="submission" date="2014-03" db="EMBL/GenBank/DDBJ databases">
        <title>The draft genome sequence of Thalassospira mesophila JCM 18969.</title>
        <authorList>
            <person name="Lai Q."/>
            <person name="Shao Z."/>
        </authorList>
    </citation>
    <scope>NUCLEOTIDE SEQUENCE [LARGE SCALE GENOMIC DNA]</scope>
    <source>
        <strain evidence="6 7">JCM 18969</strain>
    </source>
</reference>
<dbReference type="RefSeq" id="WP_245835260.1">
    <property type="nucleotide sequence ID" value="NZ_JFKA01000003.1"/>
</dbReference>
<evidence type="ECO:0000256" key="1">
    <source>
        <dbReference type="ARBA" id="ARBA00004141"/>
    </source>
</evidence>
<dbReference type="GO" id="GO:0016020">
    <property type="term" value="C:membrane"/>
    <property type="evidence" value="ECO:0007669"/>
    <property type="project" value="UniProtKB-SubCell"/>
</dbReference>
<dbReference type="Gene3D" id="1.20.1280.290">
    <property type="match status" value="1"/>
</dbReference>
<dbReference type="GO" id="GO:0051119">
    <property type="term" value="F:sugar transmembrane transporter activity"/>
    <property type="evidence" value="ECO:0007669"/>
    <property type="project" value="InterPro"/>
</dbReference>
<keyword evidence="7" id="KW-1185">Reference proteome</keyword>
<dbReference type="Pfam" id="PF04193">
    <property type="entry name" value="PQ-loop"/>
    <property type="match status" value="1"/>
</dbReference>
<dbReference type="Proteomes" id="UP000193391">
    <property type="component" value="Unassembled WGS sequence"/>
</dbReference>
<keyword evidence="4 5" id="KW-0472">Membrane</keyword>
<dbReference type="InterPro" id="IPR047662">
    <property type="entry name" value="SemiSWEET"/>
</dbReference>
<evidence type="ECO:0000256" key="5">
    <source>
        <dbReference type="SAM" id="Phobius"/>
    </source>
</evidence>
<dbReference type="InterPro" id="IPR006603">
    <property type="entry name" value="PQ-loop_rpt"/>
</dbReference>
<keyword evidence="3 5" id="KW-1133">Transmembrane helix</keyword>
<proteinExistence type="predicted"/>
<keyword evidence="2 5" id="KW-0812">Transmembrane</keyword>
<comment type="subcellular location">
    <subcellularLocation>
        <location evidence="1">Membrane</location>
        <topology evidence="1">Multi-pass membrane protein</topology>
    </subcellularLocation>
</comment>
<evidence type="ECO:0000256" key="2">
    <source>
        <dbReference type="ARBA" id="ARBA00022692"/>
    </source>
</evidence>
<organism evidence="6 7">
    <name type="scientific">Thalassospira mesophila</name>
    <dbReference type="NCBI Taxonomy" id="1293891"/>
    <lineage>
        <taxon>Bacteria</taxon>
        <taxon>Pseudomonadati</taxon>
        <taxon>Pseudomonadota</taxon>
        <taxon>Alphaproteobacteria</taxon>
        <taxon>Rhodospirillales</taxon>
        <taxon>Thalassospiraceae</taxon>
        <taxon>Thalassospira</taxon>
    </lineage>
</organism>
<feature type="transmembrane region" description="Helical" evidence="5">
    <location>
        <begin position="69"/>
        <end position="88"/>
    </location>
</feature>
<dbReference type="EMBL" id="JFKA01000003">
    <property type="protein sequence ID" value="OSQ38784.1"/>
    <property type="molecule type" value="Genomic_DNA"/>
</dbReference>
<dbReference type="AlphaFoldDB" id="A0A1Y2L1E5"/>
<name>A0A1Y2L1E5_9PROT</name>
<evidence type="ECO:0000256" key="3">
    <source>
        <dbReference type="ARBA" id="ARBA00022989"/>
    </source>
</evidence>
<comment type="caution">
    <text evidence="6">The sequence shown here is derived from an EMBL/GenBank/DDBJ whole genome shotgun (WGS) entry which is preliminary data.</text>
</comment>
<dbReference type="NCBIfam" id="NF037968">
    <property type="entry name" value="SemiSWEET_2"/>
    <property type="match status" value="1"/>
</dbReference>
<feature type="transmembrane region" description="Helical" evidence="5">
    <location>
        <begin position="12"/>
        <end position="31"/>
    </location>
</feature>
<sequence length="91" mass="9889">MKEHAMGLPFETVLGLLAGSLTTLAFLPQVIRTWRTRSTADISLGMFLVLCAGIALWFVYGVLNGDWPVIIANGLTFLLAATILGFKLRHG</sequence>
<accession>A0A1Y2L1E5</accession>
<gene>
    <name evidence="6" type="ORF">TMES_08315</name>
</gene>